<organism evidence="1">
    <name type="scientific">bioreactor metagenome</name>
    <dbReference type="NCBI Taxonomy" id="1076179"/>
    <lineage>
        <taxon>unclassified sequences</taxon>
        <taxon>metagenomes</taxon>
        <taxon>ecological metagenomes</taxon>
    </lineage>
</organism>
<proteinExistence type="predicted"/>
<gene>
    <name evidence="1" type="ORF">SDC9_119849</name>
</gene>
<evidence type="ECO:0000313" key="1">
    <source>
        <dbReference type="EMBL" id="MPM72873.1"/>
    </source>
</evidence>
<dbReference type="AlphaFoldDB" id="A0A645C8Y5"/>
<sequence length="48" mass="4953">MFIEATNTAAIAGPAMVLSENITWLIPAIFISWDSGASKGVEACIAGI</sequence>
<accession>A0A645C8Y5</accession>
<name>A0A645C8Y5_9ZZZZ</name>
<protein>
    <submittedName>
        <fullName evidence="1">Uncharacterized protein</fullName>
    </submittedName>
</protein>
<dbReference type="EMBL" id="VSSQ01025015">
    <property type="protein sequence ID" value="MPM72873.1"/>
    <property type="molecule type" value="Genomic_DNA"/>
</dbReference>
<reference evidence="1" key="1">
    <citation type="submission" date="2019-08" db="EMBL/GenBank/DDBJ databases">
        <authorList>
            <person name="Kucharzyk K."/>
            <person name="Murdoch R.W."/>
            <person name="Higgins S."/>
            <person name="Loffler F."/>
        </authorList>
    </citation>
    <scope>NUCLEOTIDE SEQUENCE</scope>
</reference>
<comment type="caution">
    <text evidence="1">The sequence shown here is derived from an EMBL/GenBank/DDBJ whole genome shotgun (WGS) entry which is preliminary data.</text>
</comment>